<evidence type="ECO:0000259" key="1">
    <source>
        <dbReference type="Pfam" id="PF24598"/>
    </source>
</evidence>
<evidence type="ECO:0000313" key="3">
    <source>
        <dbReference type="Proteomes" id="UP000269721"/>
    </source>
</evidence>
<dbReference type="Proteomes" id="UP000269721">
    <property type="component" value="Unassembled WGS sequence"/>
</dbReference>
<keyword evidence="3" id="KW-1185">Reference proteome</keyword>
<evidence type="ECO:0000313" key="2">
    <source>
        <dbReference type="EMBL" id="RKO82997.1"/>
    </source>
</evidence>
<dbReference type="PANTHER" id="PTHR14042:SF24">
    <property type="entry name" value="PROTEIN DOPEY-1 HOMOLOG"/>
    <property type="match status" value="1"/>
</dbReference>
<organism evidence="2 3">
    <name type="scientific">Blyttiomyces helicus</name>
    <dbReference type="NCBI Taxonomy" id="388810"/>
    <lineage>
        <taxon>Eukaryota</taxon>
        <taxon>Fungi</taxon>
        <taxon>Fungi incertae sedis</taxon>
        <taxon>Chytridiomycota</taxon>
        <taxon>Chytridiomycota incertae sedis</taxon>
        <taxon>Chytridiomycetes</taxon>
        <taxon>Chytridiomycetes incertae sedis</taxon>
        <taxon>Blyttiomyces</taxon>
    </lineage>
</organism>
<dbReference type="Pfam" id="PF24598">
    <property type="entry name" value="DOP1_C"/>
    <property type="match status" value="1"/>
</dbReference>
<dbReference type="InterPro" id="IPR056457">
    <property type="entry name" value="DOP1_C"/>
</dbReference>
<dbReference type="GO" id="GO:0005768">
    <property type="term" value="C:endosome"/>
    <property type="evidence" value="ECO:0007669"/>
    <property type="project" value="TreeGrafter"/>
</dbReference>
<dbReference type="EMBL" id="ML001801">
    <property type="protein sequence ID" value="RKO82997.1"/>
    <property type="molecule type" value="Genomic_DNA"/>
</dbReference>
<dbReference type="PANTHER" id="PTHR14042">
    <property type="entry name" value="DOPEY-RELATED"/>
    <property type="match status" value="1"/>
</dbReference>
<dbReference type="AlphaFoldDB" id="A0A4V1IPG7"/>
<accession>A0A4V1IPG7</accession>
<dbReference type="InterPro" id="IPR040314">
    <property type="entry name" value="DOP1"/>
</dbReference>
<dbReference type="GO" id="GO:0005829">
    <property type="term" value="C:cytosol"/>
    <property type="evidence" value="ECO:0007669"/>
    <property type="project" value="GOC"/>
</dbReference>
<protein>
    <recommendedName>
        <fullName evidence="1">DOP1-like C-terminal domain-containing protein</fullName>
    </recommendedName>
</protein>
<sequence>MLRRLSFALFCGAVDQYLPQLPSIQEKLVEVLKVSTGLMHVEVFLCLRVLLVRISTQHLSNLWPTVLTELIRLFGVYLKGQDAEKSEDVSVFFSSLKFLDLVLALGIEEFQWHQWIFITETLEVFLDKFSPQPPVALIDKLGARWDHPPSKTSAPPASDTLLPPRRRPLLTMRTITDRRQLEPFVRTVSRRVFVDTLAGARPDTEFVETLLEAELLEDDTGAAPPQQLQDGCPPPALSTAPVRTSLSSATAPDECESRARTLEKICGGYSDGERWRESAPCCTTQGPYLPEIRSIYTSPASEGAILGLKGIRGKKGEGGLTVRGGRRIEHE</sequence>
<dbReference type="OrthoDB" id="2153240at2759"/>
<proteinExistence type="predicted"/>
<feature type="domain" description="DOP1-like C-terminal" evidence="1">
    <location>
        <begin position="2"/>
        <end position="192"/>
    </location>
</feature>
<dbReference type="GO" id="GO:0005802">
    <property type="term" value="C:trans-Golgi network"/>
    <property type="evidence" value="ECO:0007669"/>
    <property type="project" value="TreeGrafter"/>
</dbReference>
<gene>
    <name evidence="2" type="ORF">BDK51DRAFT_34266</name>
</gene>
<reference evidence="3" key="1">
    <citation type="journal article" date="2018" name="Nat. Microbiol.">
        <title>Leveraging single-cell genomics to expand the fungal tree of life.</title>
        <authorList>
            <person name="Ahrendt S.R."/>
            <person name="Quandt C.A."/>
            <person name="Ciobanu D."/>
            <person name="Clum A."/>
            <person name="Salamov A."/>
            <person name="Andreopoulos B."/>
            <person name="Cheng J.F."/>
            <person name="Woyke T."/>
            <person name="Pelin A."/>
            <person name="Henrissat B."/>
            <person name="Reynolds N.K."/>
            <person name="Benny G.L."/>
            <person name="Smith M.E."/>
            <person name="James T.Y."/>
            <person name="Grigoriev I.V."/>
        </authorList>
    </citation>
    <scope>NUCLEOTIDE SEQUENCE [LARGE SCALE GENOMIC DNA]</scope>
</reference>
<dbReference type="GO" id="GO:0006895">
    <property type="term" value="P:Golgi to endosome transport"/>
    <property type="evidence" value="ECO:0007669"/>
    <property type="project" value="InterPro"/>
</dbReference>
<name>A0A4V1IPG7_9FUNG</name>